<evidence type="ECO:0000256" key="2">
    <source>
        <dbReference type="ARBA" id="ARBA00006490"/>
    </source>
</evidence>
<keyword evidence="6" id="KW-0663">Pyridoxal phosphate</keyword>
<dbReference type="InterPro" id="IPR016454">
    <property type="entry name" value="Cysteine_dSase"/>
</dbReference>
<evidence type="ECO:0000256" key="6">
    <source>
        <dbReference type="ARBA" id="ARBA00022898"/>
    </source>
</evidence>
<evidence type="ECO:0000256" key="8">
    <source>
        <dbReference type="ARBA" id="ARBA00023014"/>
    </source>
</evidence>
<feature type="domain" description="Aminotransferase class V" evidence="11">
    <location>
        <begin position="9"/>
        <end position="391"/>
    </location>
</feature>
<reference evidence="12 13" key="1">
    <citation type="submission" date="2023-05" db="EMBL/GenBank/DDBJ databases">
        <title>Gordonibacter KGMB12511T sp. nov., isolated from faeces of healthy Korean.</title>
        <authorList>
            <person name="Kim H.S."/>
            <person name="Kim J.-S."/>
            <person name="Suh M.K."/>
            <person name="Eom M.K."/>
            <person name="Do H.E."/>
            <person name="Lee J.-S."/>
        </authorList>
    </citation>
    <scope>NUCLEOTIDE SEQUENCE [LARGE SCALE GENOMIC DNA]</scope>
    <source>
        <strain evidence="12 13">KGMB12511</strain>
    </source>
</reference>
<comment type="cofactor">
    <cofactor evidence="1 10">
        <name>pyridoxal 5'-phosphate</name>
        <dbReference type="ChEBI" id="CHEBI:597326"/>
    </cofactor>
</comment>
<dbReference type="EC" id="2.8.1.7" evidence="3"/>
<evidence type="ECO:0000256" key="7">
    <source>
        <dbReference type="ARBA" id="ARBA00023004"/>
    </source>
</evidence>
<accession>A0ABT7DQ69</accession>
<name>A0ABT7DQ69_9ACTN</name>
<sequence length="402" mass="41639">MAFDPETYVYLDWAATAPLCEEAAAAMEPYLRSGRANLALGGNANSLHGPGRAAFAALEDARRSLAHDLGASRPDEIVLTSGATEADDMAVLGIAQAAAAERRRAGAGSTFQPHVITSAVEHDAVLAPAKRLEAWGFRVTRLRPNRQGFVEVRALEEALDGDTVLVSVQAANSEVGSIQPVAELARVTHAAGALFHTDAVQALGKVPLNVVELGVDAASFSAHKVGGPKGVGALYLKARTPFEPQALGGGQESGRRSGTQNVCGAAGFAAACHAACVAQEAEAARQRALRDRLYAGLSAVRGLEATVEVEPGSEDFLPNIVHVLADGLESETLVLRFDMKGFGVAGGSACASHSLEPSHVLRALGVDADRAQGALRLSMGRGTTEADIDVFLAAVPSVLSWG</sequence>
<comment type="similarity">
    <text evidence="2">Belongs to the class-V pyridoxal-phosphate-dependent aminotransferase family. NifS/IscS subfamily.</text>
</comment>
<dbReference type="InterPro" id="IPR020578">
    <property type="entry name" value="Aminotrans_V_PyrdxlP_BS"/>
</dbReference>
<dbReference type="Gene3D" id="3.40.640.10">
    <property type="entry name" value="Type I PLP-dependent aspartate aminotransferase-like (Major domain)"/>
    <property type="match status" value="1"/>
</dbReference>
<evidence type="ECO:0000313" key="13">
    <source>
        <dbReference type="Proteomes" id="UP001232750"/>
    </source>
</evidence>
<dbReference type="InterPro" id="IPR015422">
    <property type="entry name" value="PyrdxlP-dep_Trfase_small"/>
</dbReference>
<evidence type="ECO:0000259" key="11">
    <source>
        <dbReference type="Pfam" id="PF00266"/>
    </source>
</evidence>
<proteinExistence type="inferred from homology"/>
<dbReference type="InterPro" id="IPR015424">
    <property type="entry name" value="PyrdxlP-dep_Trfase"/>
</dbReference>
<dbReference type="PIRSF" id="PIRSF005572">
    <property type="entry name" value="NifS"/>
    <property type="match status" value="1"/>
</dbReference>
<keyword evidence="8" id="KW-0411">Iron-sulfur</keyword>
<keyword evidence="13" id="KW-1185">Reference proteome</keyword>
<keyword evidence="7" id="KW-0408">Iron</keyword>
<dbReference type="PROSITE" id="PS00595">
    <property type="entry name" value="AA_TRANSFER_CLASS_5"/>
    <property type="match status" value="1"/>
</dbReference>
<evidence type="ECO:0000256" key="4">
    <source>
        <dbReference type="ARBA" id="ARBA00022679"/>
    </source>
</evidence>
<organism evidence="12 13">
    <name type="scientific">Gordonibacter faecis</name>
    <dbReference type="NCBI Taxonomy" id="3047475"/>
    <lineage>
        <taxon>Bacteria</taxon>
        <taxon>Bacillati</taxon>
        <taxon>Actinomycetota</taxon>
        <taxon>Coriobacteriia</taxon>
        <taxon>Eggerthellales</taxon>
        <taxon>Eggerthellaceae</taxon>
        <taxon>Gordonibacter</taxon>
    </lineage>
</organism>
<dbReference type="RefSeq" id="WP_283833049.1">
    <property type="nucleotide sequence ID" value="NZ_JASJEU010000024.1"/>
</dbReference>
<comment type="catalytic activity">
    <reaction evidence="9">
        <text>(sulfur carrier)-H + L-cysteine = (sulfur carrier)-SH + L-alanine</text>
        <dbReference type="Rhea" id="RHEA:43892"/>
        <dbReference type="Rhea" id="RHEA-COMP:14737"/>
        <dbReference type="Rhea" id="RHEA-COMP:14739"/>
        <dbReference type="ChEBI" id="CHEBI:29917"/>
        <dbReference type="ChEBI" id="CHEBI:35235"/>
        <dbReference type="ChEBI" id="CHEBI:57972"/>
        <dbReference type="ChEBI" id="CHEBI:64428"/>
        <dbReference type="EC" id="2.8.1.7"/>
    </reaction>
</comment>
<comment type="caution">
    <text evidence="12">The sequence shown here is derived from an EMBL/GenBank/DDBJ whole genome shotgun (WGS) entry which is preliminary data.</text>
</comment>
<dbReference type="Pfam" id="PF00266">
    <property type="entry name" value="Aminotran_5"/>
    <property type="match status" value="1"/>
</dbReference>
<keyword evidence="4" id="KW-0808">Transferase</keyword>
<evidence type="ECO:0000256" key="5">
    <source>
        <dbReference type="ARBA" id="ARBA00022723"/>
    </source>
</evidence>
<dbReference type="Gene3D" id="1.10.260.50">
    <property type="match status" value="1"/>
</dbReference>
<protein>
    <recommendedName>
        <fullName evidence="3">cysteine desulfurase</fullName>
        <ecNumber evidence="3">2.8.1.7</ecNumber>
    </recommendedName>
</protein>
<dbReference type="PANTHER" id="PTHR11601">
    <property type="entry name" value="CYSTEINE DESULFURYLASE FAMILY MEMBER"/>
    <property type="match status" value="1"/>
</dbReference>
<evidence type="ECO:0000256" key="1">
    <source>
        <dbReference type="ARBA" id="ARBA00001933"/>
    </source>
</evidence>
<evidence type="ECO:0000256" key="3">
    <source>
        <dbReference type="ARBA" id="ARBA00012239"/>
    </source>
</evidence>
<evidence type="ECO:0000256" key="9">
    <source>
        <dbReference type="ARBA" id="ARBA00050776"/>
    </source>
</evidence>
<evidence type="ECO:0000313" key="12">
    <source>
        <dbReference type="EMBL" id="MDJ1651699.1"/>
    </source>
</evidence>
<dbReference type="SUPFAM" id="SSF53383">
    <property type="entry name" value="PLP-dependent transferases"/>
    <property type="match status" value="1"/>
</dbReference>
<gene>
    <name evidence="12" type="ORF">QNJ86_12875</name>
</gene>
<dbReference type="Gene3D" id="3.90.1150.10">
    <property type="entry name" value="Aspartate Aminotransferase, domain 1"/>
    <property type="match status" value="1"/>
</dbReference>
<keyword evidence="5" id="KW-0479">Metal-binding</keyword>
<dbReference type="InterPro" id="IPR015421">
    <property type="entry name" value="PyrdxlP-dep_Trfase_major"/>
</dbReference>
<dbReference type="InterPro" id="IPR000192">
    <property type="entry name" value="Aminotrans_V_dom"/>
</dbReference>
<dbReference type="Proteomes" id="UP001232750">
    <property type="component" value="Unassembled WGS sequence"/>
</dbReference>
<dbReference type="PANTHER" id="PTHR11601:SF34">
    <property type="entry name" value="CYSTEINE DESULFURASE"/>
    <property type="match status" value="1"/>
</dbReference>
<evidence type="ECO:0000256" key="10">
    <source>
        <dbReference type="RuleBase" id="RU004504"/>
    </source>
</evidence>
<dbReference type="EMBL" id="JASJEU010000024">
    <property type="protein sequence ID" value="MDJ1651699.1"/>
    <property type="molecule type" value="Genomic_DNA"/>
</dbReference>